<proteinExistence type="predicted"/>
<dbReference type="Proteomes" id="UP000284243">
    <property type="component" value="Unassembled WGS sequence"/>
</dbReference>
<evidence type="ECO:0000313" key="2">
    <source>
        <dbReference type="Proteomes" id="UP000284243"/>
    </source>
</evidence>
<organism evidence="1 2">
    <name type="scientific">Odoribacter splanchnicus</name>
    <dbReference type="NCBI Taxonomy" id="28118"/>
    <lineage>
        <taxon>Bacteria</taxon>
        <taxon>Pseudomonadati</taxon>
        <taxon>Bacteroidota</taxon>
        <taxon>Bacteroidia</taxon>
        <taxon>Bacteroidales</taxon>
        <taxon>Odoribacteraceae</taxon>
        <taxon>Odoribacter</taxon>
    </lineage>
</organism>
<accession>A0A412TYL0</accession>
<protein>
    <submittedName>
        <fullName evidence="1">Uncharacterized protein</fullName>
    </submittedName>
</protein>
<name>A0A412TYL0_9BACT</name>
<reference evidence="1 2" key="1">
    <citation type="submission" date="2018-08" db="EMBL/GenBank/DDBJ databases">
        <title>A genome reference for cultivated species of the human gut microbiota.</title>
        <authorList>
            <person name="Zou Y."/>
            <person name="Xue W."/>
            <person name="Luo G."/>
        </authorList>
    </citation>
    <scope>NUCLEOTIDE SEQUENCE [LARGE SCALE GENOMIC DNA]</scope>
    <source>
        <strain evidence="1 2">AF16-14</strain>
    </source>
</reference>
<comment type="caution">
    <text evidence="1">The sequence shown here is derived from an EMBL/GenBank/DDBJ whole genome shotgun (WGS) entry which is preliminary data.</text>
</comment>
<dbReference type="EMBL" id="QRYC01000001">
    <property type="protein sequence ID" value="RGU58975.1"/>
    <property type="molecule type" value="Genomic_DNA"/>
</dbReference>
<evidence type="ECO:0000313" key="1">
    <source>
        <dbReference type="EMBL" id="RGU58975.1"/>
    </source>
</evidence>
<gene>
    <name evidence="1" type="ORF">DWW57_00830</name>
</gene>
<dbReference type="AlphaFoldDB" id="A0A412TYL0"/>
<sequence length="65" mass="7728">MFRRIYFGLCSFRGNQSQTHRIRNLQSNEGVKSSELCDIKKVETEFKQDRKKMKTTNMKIKAKTI</sequence>